<feature type="region of interest" description="Disordered" evidence="18">
    <location>
        <begin position="335"/>
        <end position="356"/>
    </location>
</feature>
<dbReference type="InterPro" id="IPR039537">
    <property type="entry name" value="Retrotran_Ty1/copia-like"/>
</dbReference>
<evidence type="ECO:0000256" key="6">
    <source>
        <dbReference type="ARBA" id="ARBA00022759"/>
    </source>
</evidence>
<dbReference type="GO" id="GO:0015074">
    <property type="term" value="P:DNA integration"/>
    <property type="evidence" value="ECO:0007669"/>
    <property type="project" value="UniProtKB-KW"/>
</dbReference>
<reference evidence="21" key="1">
    <citation type="submission" date="2021-03" db="EMBL/GenBank/DDBJ databases">
        <title>Draft genome sequence of rust myrtle Austropuccinia psidii MF-1, a brazilian biotype.</title>
        <authorList>
            <person name="Quecine M.C."/>
            <person name="Pachon D.M.R."/>
            <person name="Bonatelli M.L."/>
            <person name="Correr F.H."/>
            <person name="Franceschini L.M."/>
            <person name="Leite T.F."/>
            <person name="Margarido G.R.A."/>
            <person name="Almeida C.A."/>
            <person name="Ferrarezi J.A."/>
            <person name="Labate C.A."/>
        </authorList>
    </citation>
    <scope>NUCLEOTIDE SEQUENCE</scope>
    <source>
        <strain evidence="21">MF-1</strain>
    </source>
</reference>
<evidence type="ECO:0000256" key="16">
    <source>
        <dbReference type="ARBA" id="ARBA00049244"/>
    </source>
</evidence>
<evidence type="ECO:0000256" key="12">
    <source>
        <dbReference type="ARBA" id="ARBA00022932"/>
    </source>
</evidence>
<keyword evidence="5" id="KW-0479">Metal-binding</keyword>
<dbReference type="InterPro" id="IPR001584">
    <property type="entry name" value="Integrase_cat-core"/>
</dbReference>
<evidence type="ECO:0000256" key="14">
    <source>
        <dbReference type="ARBA" id="ARBA00023268"/>
    </source>
</evidence>
<keyword evidence="12" id="KW-0239">DNA-directed DNA polymerase</keyword>
<dbReference type="InterPro" id="IPR025724">
    <property type="entry name" value="GAG-pre-integrase_dom"/>
</dbReference>
<dbReference type="Pfam" id="PF07727">
    <property type="entry name" value="RVT_2"/>
    <property type="match status" value="1"/>
</dbReference>
<dbReference type="Gene3D" id="3.30.420.10">
    <property type="entry name" value="Ribonuclease H-like superfamily/Ribonuclease H"/>
    <property type="match status" value="1"/>
</dbReference>
<dbReference type="PANTHER" id="PTHR42648">
    <property type="entry name" value="TRANSPOSASE, PUTATIVE-RELATED"/>
    <property type="match status" value="1"/>
</dbReference>
<keyword evidence="6" id="KW-0255">Endonuclease</keyword>
<keyword evidence="3" id="KW-0548">Nucleotidyltransferase</keyword>
<sequence>MGPLKTRFFLFFSIDNHMSNDIGRYSTRSHNKSEVAHTPLNEEKTMSESNKDADIAIDRGINMLKPEHILRIDGSNFQAWEQRLRLIFDTYLQNPLYLQQSDICDNKHERFCRAILLSSVPDPIQDSIITMRPCHVMYTWLRNHYFVMTRTSQCIAFNKLMTIELRENEAPSSLVLRLNEALMELKNRSGQLEEDHIMGQLVQRAVIRRPEVYRAMMDKLDTEILCGRSPTFASCVLTLESCFQRPEINDVTPSFNSMSLQQRPLPVTEGDEHSAMRSVFQITCHNCNKRGHMAKDCPESKLRRTTTSTPLPNIKPAIAPATFQAHYPIITPPTDPPFHNSHQTSHNKQHTGSQLTKQPDFYRPRYQERPIPAMKARIVEIGSSNEPEHEISVEDVTNPGDRQSVYDTGASHSLTGDLSALCRYRKLTRPIPLSVATDTAQRSFVTGVGSLIYPGYNGQHVIINGVFYSPHASGTLISPAALINSGSKIDHIGDDVLIHGNCGEPLLRANYNKTGRKWLLPLFSRLLARAIDKVDFKPPHPTSPCIEGISLIDAPDSFSAMTAETGYADQNIISFNTDHQSVKAELMKWHCLFGHIGLRRIRKLLGKSAPACLTGKQEIRDCEACLRAKSLRRSSLSPNERSVIPLNLVVADLMGPFDIATIHGGRYALNIREVASTYGECHILTNKSDASTRLKEVILRWQRLSGKLLKTLQTDNGGEFNSTDFKRWLSHEGIHHERSMPFFHQQNGIAERYNRTVADMGRTILLGSGLPKSFWGHAFMWAAYTNNILPNTHTGDSTPIEILFGSKRNLDRLRTFGEVAFVHIPQEKRQKLSERAIKAKVVMHLPDGKGWLFYNEENRQFLSSAWAKFPGSEILTNQLSKFYAGPKKGDVEFLLNTLKLGDFRNEDLIDTQNNLVEKLSHPTHLTISLTPKTYKQAVNCADKAGWINAIDNELSNMKKHDVFEVLPIPDGVKPIGGGWVFVKKPCVGTKPVRFKACYVARGNSQLSGLDFHETFAPTATFASLRILLTLAAKSKLITASFDFTAAYLNAYIDEEVWIRPPDGLVIPAGSGCKLRKALYGTRQAGRCWWNHLKNSLSSRTFIPSNYDSSVYINTDKGLTVWLHVDDGIVFGRTQSDVDNLRDSLCEEFNIKWSHGLKHIVGIDIDQTETGFCLSQPSLIQTIVNKYWDGHHTPHTPLPPKHNLVSSTETDDIIRQAEFIAAIGALSYVATGTRPDIAFAVNLLARHSKHPGKDHWLCLQYLLGYLNNTISKRLSLIPNVDATNLKVYSDASWGGEFSRSTHGYLTQFFGCTISWCSKRLSTVASSSCHAEFMALGIAARHGQWVQNLLQEITDDALILNLRCDNASCMRIANDCMSNKRTRHSDREFFITNQLLHSGVATLAWVRSTEMLADVFTKALGPQQHSVFTKRLLS</sequence>
<evidence type="ECO:0000256" key="18">
    <source>
        <dbReference type="SAM" id="MobiDB-lite"/>
    </source>
</evidence>
<dbReference type="SUPFAM" id="SSF57756">
    <property type="entry name" value="Retrovirus zinc finger-like domains"/>
    <property type="match status" value="1"/>
</dbReference>
<proteinExistence type="predicted"/>
<evidence type="ECO:0000256" key="13">
    <source>
        <dbReference type="ARBA" id="ARBA00023172"/>
    </source>
</evidence>
<evidence type="ECO:0000313" key="22">
    <source>
        <dbReference type="Proteomes" id="UP000765509"/>
    </source>
</evidence>
<feature type="domain" description="CCHC-type" evidence="19">
    <location>
        <begin position="284"/>
        <end position="299"/>
    </location>
</feature>
<dbReference type="Pfam" id="PF25597">
    <property type="entry name" value="SH3_retrovirus"/>
    <property type="match status" value="1"/>
</dbReference>
<dbReference type="Gene3D" id="4.10.60.10">
    <property type="entry name" value="Zinc finger, CCHC-type"/>
    <property type="match status" value="1"/>
</dbReference>
<dbReference type="InterPro" id="IPR001878">
    <property type="entry name" value="Znf_CCHC"/>
</dbReference>
<dbReference type="GO" id="GO:0003964">
    <property type="term" value="F:RNA-directed DNA polymerase activity"/>
    <property type="evidence" value="ECO:0007669"/>
    <property type="project" value="UniProtKB-KW"/>
</dbReference>
<dbReference type="GO" id="GO:0004519">
    <property type="term" value="F:endonuclease activity"/>
    <property type="evidence" value="ECO:0007669"/>
    <property type="project" value="UniProtKB-KW"/>
</dbReference>
<keyword evidence="11" id="KW-0695">RNA-directed DNA polymerase</keyword>
<comment type="catalytic activity">
    <reaction evidence="16">
        <text>DNA(n) + a 2'-deoxyribonucleoside 5'-triphosphate = DNA(n+1) + diphosphate</text>
        <dbReference type="Rhea" id="RHEA:22508"/>
        <dbReference type="Rhea" id="RHEA-COMP:17339"/>
        <dbReference type="Rhea" id="RHEA-COMP:17340"/>
        <dbReference type="ChEBI" id="CHEBI:33019"/>
        <dbReference type="ChEBI" id="CHEBI:61560"/>
        <dbReference type="ChEBI" id="CHEBI:173112"/>
        <dbReference type="EC" id="2.7.7.7"/>
    </reaction>
</comment>
<dbReference type="InterPro" id="IPR012337">
    <property type="entry name" value="RNaseH-like_sf"/>
</dbReference>
<evidence type="ECO:0000256" key="1">
    <source>
        <dbReference type="ARBA" id="ARBA00022578"/>
    </source>
</evidence>
<evidence type="ECO:0000256" key="15">
    <source>
        <dbReference type="ARBA" id="ARBA00048173"/>
    </source>
</evidence>
<dbReference type="GO" id="GO:0008270">
    <property type="term" value="F:zinc ion binding"/>
    <property type="evidence" value="ECO:0007669"/>
    <property type="project" value="UniProtKB-KW"/>
</dbReference>
<dbReference type="GO" id="GO:0016787">
    <property type="term" value="F:hydrolase activity"/>
    <property type="evidence" value="ECO:0007669"/>
    <property type="project" value="UniProtKB-KW"/>
</dbReference>
<dbReference type="CDD" id="cd09272">
    <property type="entry name" value="RNase_HI_RT_Ty1"/>
    <property type="match status" value="1"/>
</dbReference>
<dbReference type="GO" id="GO:0003723">
    <property type="term" value="F:RNA binding"/>
    <property type="evidence" value="ECO:0007669"/>
    <property type="project" value="UniProtKB-KW"/>
</dbReference>
<name>A0A9Q3GGE7_9BASI</name>
<dbReference type="GO" id="GO:0003887">
    <property type="term" value="F:DNA-directed DNA polymerase activity"/>
    <property type="evidence" value="ECO:0007669"/>
    <property type="project" value="UniProtKB-KW"/>
</dbReference>
<evidence type="ECO:0000256" key="3">
    <source>
        <dbReference type="ARBA" id="ARBA00022695"/>
    </source>
</evidence>
<keyword evidence="17" id="KW-0863">Zinc-finger</keyword>
<keyword evidence="1" id="KW-0815">Transposition</keyword>
<dbReference type="GO" id="GO:0006310">
    <property type="term" value="P:DNA recombination"/>
    <property type="evidence" value="ECO:0007669"/>
    <property type="project" value="UniProtKB-KW"/>
</dbReference>
<dbReference type="InterPro" id="IPR013103">
    <property type="entry name" value="RVT_2"/>
</dbReference>
<evidence type="ECO:0000256" key="4">
    <source>
        <dbReference type="ARBA" id="ARBA00022722"/>
    </source>
</evidence>
<dbReference type="InterPro" id="IPR036875">
    <property type="entry name" value="Znf_CCHC_sf"/>
</dbReference>
<dbReference type="PROSITE" id="PS50158">
    <property type="entry name" value="ZF_CCHC"/>
    <property type="match status" value="1"/>
</dbReference>
<keyword evidence="7" id="KW-0378">Hydrolase</keyword>
<keyword evidence="9" id="KW-0694">RNA-binding</keyword>
<dbReference type="GO" id="GO:0005634">
    <property type="term" value="C:nucleus"/>
    <property type="evidence" value="ECO:0007669"/>
    <property type="project" value="UniProtKB-ARBA"/>
</dbReference>
<dbReference type="OrthoDB" id="7691805at2759"/>
<gene>
    <name evidence="21" type="ORF">O181_005984</name>
</gene>
<evidence type="ECO:0000313" key="21">
    <source>
        <dbReference type="EMBL" id="MBW0466269.1"/>
    </source>
</evidence>
<evidence type="ECO:0000259" key="20">
    <source>
        <dbReference type="PROSITE" id="PS50994"/>
    </source>
</evidence>
<accession>A0A9Q3GGE7</accession>
<comment type="caution">
    <text evidence="21">The sequence shown here is derived from an EMBL/GenBank/DDBJ whole genome shotgun (WGS) entry which is preliminary data.</text>
</comment>
<dbReference type="Proteomes" id="UP000765509">
    <property type="component" value="Unassembled WGS sequence"/>
</dbReference>
<keyword evidence="4" id="KW-0540">Nuclease</keyword>
<dbReference type="SMART" id="SM00343">
    <property type="entry name" value="ZnF_C2HC"/>
    <property type="match status" value="1"/>
</dbReference>
<dbReference type="Pfam" id="PF13976">
    <property type="entry name" value="gag_pre-integrs"/>
    <property type="match status" value="1"/>
</dbReference>
<evidence type="ECO:0000259" key="19">
    <source>
        <dbReference type="PROSITE" id="PS50158"/>
    </source>
</evidence>
<keyword evidence="8" id="KW-0460">Magnesium</keyword>
<evidence type="ECO:0000256" key="9">
    <source>
        <dbReference type="ARBA" id="ARBA00022884"/>
    </source>
</evidence>
<evidence type="ECO:0000256" key="7">
    <source>
        <dbReference type="ARBA" id="ARBA00022801"/>
    </source>
</evidence>
<dbReference type="SUPFAM" id="SSF53098">
    <property type="entry name" value="Ribonuclease H-like"/>
    <property type="match status" value="1"/>
</dbReference>
<comment type="catalytic activity">
    <reaction evidence="15">
        <text>DNA(n) + a 2'-deoxyribonucleoside 5'-triphosphate = DNA(n+1) + diphosphate</text>
        <dbReference type="Rhea" id="RHEA:22508"/>
        <dbReference type="Rhea" id="RHEA-COMP:17339"/>
        <dbReference type="Rhea" id="RHEA-COMP:17340"/>
        <dbReference type="ChEBI" id="CHEBI:33019"/>
        <dbReference type="ChEBI" id="CHEBI:61560"/>
        <dbReference type="ChEBI" id="CHEBI:173112"/>
        <dbReference type="EC" id="2.7.7.49"/>
    </reaction>
</comment>
<dbReference type="PROSITE" id="PS50994">
    <property type="entry name" value="INTEGRASE"/>
    <property type="match status" value="1"/>
</dbReference>
<dbReference type="EMBL" id="AVOT02001256">
    <property type="protein sequence ID" value="MBW0466269.1"/>
    <property type="molecule type" value="Genomic_DNA"/>
</dbReference>
<dbReference type="GO" id="GO:0032196">
    <property type="term" value="P:transposition"/>
    <property type="evidence" value="ECO:0007669"/>
    <property type="project" value="UniProtKB-KW"/>
</dbReference>
<feature type="domain" description="Integrase catalytic" evidence="20">
    <location>
        <begin position="641"/>
        <end position="807"/>
    </location>
</feature>
<evidence type="ECO:0000256" key="11">
    <source>
        <dbReference type="ARBA" id="ARBA00022918"/>
    </source>
</evidence>
<keyword evidence="14" id="KW-0511">Multifunctional enzyme</keyword>
<dbReference type="InterPro" id="IPR057670">
    <property type="entry name" value="SH3_retrovirus"/>
</dbReference>
<feature type="compositionally biased region" description="Basic and acidic residues" evidence="18">
    <location>
        <begin position="31"/>
        <end position="49"/>
    </location>
</feature>
<evidence type="ECO:0000256" key="17">
    <source>
        <dbReference type="PROSITE-ProRule" id="PRU00047"/>
    </source>
</evidence>
<dbReference type="GO" id="GO:0006397">
    <property type="term" value="P:mRNA processing"/>
    <property type="evidence" value="ECO:0007669"/>
    <property type="project" value="UniProtKB-KW"/>
</dbReference>
<evidence type="ECO:0000256" key="10">
    <source>
        <dbReference type="ARBA" id="ARBA00022908"/>
    </source>
</evidence>
<dbReference type="PANTHER" id="PTHR42648:SF11">
    <property type="entry name" value="TRANSPOSON TY4-P GAG-POL POLYPROTEIN"/>
    <property type="match status" value="1"/>
</dbReference>
<keyword evidence="13" id="KW-0233">DNA recombination</keyword>
<evidence type="ECO:0000256" key="5">
    <source>
        <dbReference type="ARBA" id="ARBA00022723"/>
    </source>
</evidence>
<organism evidence="21 22">
    <name type="scientific">Austropuccinia psidii MF-1</name>
    <dbReference type="NCBI Taxonomy" id="1389203"/>
    <lineage>
        <taxon>Eukaryota</taxon>
        <taxon>Fungi</taxon>
        <taxon>Dikarya</taxon>
        <taxon>Basidiomycota</taxon>
        <taxon>Pucciniomycotina</taxon>
        <taxon>Pucciniomycetes</taxon>
        <taxon>Pucciniales</taxon>
        <taxon>Sphaerophragmiaceae</taxon>
        <taxon>Austropuccinia</taxon>
    </lineage>
</organism>
<dbReference type="Pfam" id="PF00098">
    <property type="entry name" value="zf-CCHC"/>
    <property type="match status" value="1"/>
</dbReference>
<keyword evidence="2" id="KW-0507">mRNA processing</keyword>
<keyword evidence="17" id="KW-0862">Zinc</keyword>
<keyword evidence="10" id="KW-0229">DNA integration</keyword>
<evidence type="ECO:0000256" key="2">
    <source>
        <dbReference type="ARBA" id="ARBA00022664"/>
    </source>
</evidence>
<evidence type="ECO:0000256" key="8">
    <source>
        <dbReference type="ARBA" id="ARBA00022842"/>
    </source>
</evidence>
<feature type="compositionally biased region" description="Polar residues" evidence="18">
    <location>
        <begin position="340"/>
        <end position="356"/>
    </location>
</feature>
<feature type="region of interest" description="Disordered" evidence="18">
    <location>
        <begin position="29"/>
        <end position="49"/>
    </location>
</feature>
<dbReference type="InterPro" id="IPR036397">
    <property type="entry name" value="RNaseH_sf"/>
</dbReference>
<keyword evidence="22" id="KW-1185">Reference proteome</keyword>
<keyword evidence="12" id="KW-0808">Transferase</keyword>
<protein>
    <submittedName>
        <fullName evidence="21">Uncharacterized protein</fullName>
    </submittedName>
</protein>